<name>N9ECN2_9GAMM</name>
<dbReference type="PATRIC" id="fig|1217648.3.peg.510"/>
<protein>
    <submittedName>
        <fullName evidence="1">Uncharacterized protein</fullName>
    </submittedName>
</protein>
<accession>N9ECN2</accession>
<evidence type="ECO:0000313" key="1">
    <source>
        <dbReference type="EMBL" id="ENW07997.1"/>
    </source>
</evidence>
<dbReference type="Proteomes" id="UP000017670">
    <property type="component" value="Unassembled WGS sequence"/>
</dbReference>
<evidence type="ECO:0000313" key="2">
    <source>
        <dbReference type="Proteomes" id="UP000017670"/>
    </source>
</evidence>
<dbReference type="Pfam" id="PF18928">
    <property type="entry name" value="DUF5677"/>
    <property type="match status" value="1"/>
</dbReference>
<dbReference type="HOGENOM" id="CLU_052788_0_0_6"/>
<keyword evidence="2" id="KW-1185">Reference proteome</keyword>
<sequence>MNLISGIMEQLRSIVSEYESDITKIDQHLEKLFDSVQADIVNLLLETSYKTGYVTLKDHEYINDRFIANLNLRWFESFDLLCLFNIVSYEIAQNIASNGATYHTESKKNTFRVLLKLHARSIQIAQEILVLMKNGFADGALARWRTLHELSVIFLFISKNGEEVAQRYSDYYIVEQSKELEAYNSSAQYLDFEKISEEDQKRIADSLENLKQKYGDNFVKEYGWARNIITSKKIYFSELEKLVGLDFLDAFYKWACNPVHAGIKASLFSLGNLDEPNMLFSLAGASNVGFTDPGQLTAYSLLQINKALVGCFDSFDNRIAIKVLEIFFEDLKDRLTATQEAINNEEASKA</sequence>
<reference evidence="1 2" key="1">
    <citation type="submission" date="2013-02" db="EMBL/GenBank/DDBJ databases">
        <title>The Genome Sequence of Acinetobacter beijerinckii CIP 110307.</title>
        <authorList>
            <consortium name="The Broad Institute Genome Sequencing Platform"/>
            <consortium name="The Broad Institute Genome Sequencing Center for Infectious Disease"/>
            <person name="Cerqueira G."/>
            <person name="Feldgarden M."/>
            <person name="Courvalin P."/>
            <person name="Perichon B."/>
            <person name="Grillot-Courvalin C."/>
            <person name="Clermont D."/>
            <person name="Rocha E."/>
            <person name="Yoon E.-J."/>
            <person name="Nemec A."/>
            <person name="Walker B."/>
            <person name="Young S.K."/>
            <person name="Zeng Q."/>
            <person name="Gargeya S."/>
            <person name="Fitzgerald M."/>
            <person name="Haas B."/>
            <person name="Abouelleil A."/>
            <person name="Alvarado L."/>
            <person name="Arachchi H.M."/>
            <person name="Berlin A.M."/>
            <person name="Chapman S.B."/>
            <person name="Dewar J."/>
            <person name="Goldberg J."/>
            <person name="Griggs A."/>
            <person name="Gujja S."/>
            <person name="Hansen M."/>
            <person name="Howarth C."/>
            <person name="Imamovic A."/>
            <person name="Larimer J."/>
            <person name="McCowan C."/>
            <person name="Murphy C."/>
            <person name="Neiman D."/>
            <person name="Pearson M."/>
            <person name="Priest M."/>
            <person name="Roberts A."/>
            <person name="Saif S."/>
            <person name="Shea T."/>
            <person name="Sisk P."/>
            <person name="Sykes S."/>
            <person name="Wortman J."/>
            <person name="Nusbaum C."/>
            <person name="Birren B."/>
        </authorList>
    </citation>
    <scope>NUCLEOTIDE SEQUENCE [LARGE SCALE GENOMIC DNA]</scope>
    <source>
        <strain evidence="1 2">CIP 110307</strain>
    </source>
</reference>
<dbReference type="eggNOG" id="ENOG502ZAJK">
    <property type="taxonomic scope" value="Bacteria"/>
</dbReference>
<comment type="caution">
    <text evidence="1">The sequence shown here is derived from an EMBL/GenBank/DDBJ whole genome shotgun (WGS) entry which is preliminary data.</text>
</comment>
<gene>
    <name evidence="1" type="ORF">F933_00523</name>
</gene>
<proteinExistence type="predicted"/>
<dbReference type="AlphaFoldDB" id="N9ECN2"/>
<dbReference type="InterPro" id="IPR043733">
    <property type="entry name" value="DUF5677"/>
</dbReference>
<organism evidence="1 2">
    <name type="scientific">Acinetobacter beijerinckii CIP 110307</name>
    <dbReference type="NCBI Taxonomy" id="1217648"/>
    <lineage>
        <taxon>Bacteria</taxon>
        <taxon>Pseudomonadati</taxon>
        <taxon>Pseudomonadota</taxon>
        <taxon>Gammaproteobacteria</taxon>
        <taxon>Moraxellales</taxon>
        <taxon>Moraxellaceae</taxon>
        <taxon>Acinetobacter</taxon>
    </lineage>
</organism>
<dbReference type="EMBL" id="APQL01000003">
    <property type="protein sequence ID" value="ENW07997.1"/>
    <property type="molecule type" value="Genomic_DNA"/>
</dbReference>